<keyword evidence="3" id="KW-0808">Transferase</keyword>
<dbReference type="InterPro" id="IPR011006">
    <property type="entry name" value="CheY-like_superfamily"/>
</dbReference>
<evidence type="ECO:0000256" key="1">
    <source>
        <dbReference type="ARBA" id="ARBA00000085"/>
    </source>
</evidence>
<sequence>MDVSSLLDARTLAIMSGLFRFSAGLIVIAFQSHMIVSATDRNRKVQNIWGIGNIIIGVGITLTGLRDVLPDLVSINIGNTFIILGAATTAFAYSVYSDTLFLRKLAIVVGMLSVMLFNLIDFSLTDDRVLVRSSVTLSSLVVLQLMIIMALLRAQRPKTGLLLFLVFAHAISILPFCVRLYEVIVLGYADALTPTLGVAALFLGVSMIGFMIVPTFILLLKEDSDRNLITKEREIVKKEADVALTKQRLRAEESERIAQLARGIAHDFNNLLSMIKFGLRQIEDGLDTPAPEKLRKTSFDTIYRSLEQGITTTTGLMSLGLDQKVVCNKISITEALEDLRYLTSSRLPRSIQQEYSLDTAVDLSAISNPSLLNMCLMNLVLNARDAMPNGGTLRITARIVDWTGVPPLMVGQLAPNSYVQIDISDTGSGIPPAQMAQIFDANFSRTRSRRGMGLGLFMVRQFIEKTGAGLFLRSSPTEGTIVSLLLPCFGGHQDQAETGVVADPHVTVLIVDDDATTRKAVQRLFLELGEIAAIAADGTEALAKLETLPNLGLVLTDFAMPGLDGMQLRQEIQQRRIDLPVVIMTNTHPDDFTEAMSDGVVILQKPLGLDALRKLQSDLLLGPYAEARGKEV</sequence>
<keyword evidence="13" id="KW-1185">Reference proteome</keyword>
<gene>
    <name evidence="12" type="primary">cckA</name>
    <name evidence="12" type="ORF">LOKVESSMR4R_00783</name>
</gene>
<dbReference type="PROSITE" id="PS50109">
    <property type="entry name" value="HIS_KIN"/>
    <property type="match status" value="1"/>
</dbReference>
<dbReference type="SMART" id="SM00387">
    <property type="entry name" value="HATPase_c"/>
    <property type="match status" value="1"/>
</dbReference>
<dbReference type="CDD" id="cd00156">
    <property type="entry name" value="REC"/>
    <property type="match status" value="1"/>
</dbReference>
<dbReference type="InterPro" id="IPR004358">
    <property type="entry name" value="Sig_transdc_His_kin-like_C"/>
</dbReference>
<evidence type="ECO:0000259" key="11">
    <source>
        <dbReference type="PROSITE" id="PS50110"/>
    </source>
</evidence>
<dbReference type="Pfam" id="PF00072">
    <property type="entry name" value="Response_reg"/>
    <property type="match status" value="1"/>
</dbReference>
<feature type="transmembrane region" description="Helical" evidence="9">
    <location>
        <begin position="159"/>
        <end position="181"/>
    </location>
</feature>
<feature type="domain" description="Response regulatory" evidence="11">
    <location>
        <begin position="507"/>
        <end position="620"/>
    </location>
</feature>
<dbReference type="Gene3D" id="3.30.565.10">
    <property type="entry name" value="Histidine kinase-like ATPase, C-terminal domain"/>
    <property type="match status" value="1"/>
</dbReference>
<dbReference type="AlphaFoldDB" id="A0A1Y0E941"/>
<reference evidence="12 13" key="1">
    <citation type="submission" date="2017-05" db="EMBL/GenBank/DDBJ databases">
        <title>Genome Sequence of Loktanella vestfoldensis Strain SMR4r Isolated from a Culture of the Diatom Skeletonema marinoi.</title>
        <authorList>
            <person name="Topel M."/>
            <person name="Pinder M.I.M."/>
            <person name="Johansson O.N."/>
            <person name="Kourtchenko O."/>
            <person name="Godhe A."/>
            <person name="Clarke A.K."/>
        </authorList>
    </citation>
    <scope>NUCLEOTIDE SEQUENCE [LARGE SCALE GENOMIC DNA]</scope>
    <source>
        <strain evidence="12 13">SMR4r</strain>
    </source>
</reference>
<keyword evidence="7" id="KW-0902">Two-component regulatory system</keyword>
<dbReference type="Pfam" id="PF02518">
    <property type="entry name" value="HATPase_c"/>
    <property type="match status" value="1"/>
</dbReference>
<dbReference type="InterPro" id="IPR036890">
    <property type="entry name" value="HATPase_C_sf"/>
</dbReference>
<keyword evidence="6" id="KW-0067">ATP-binding</keyword>
<feature type="modified residue" description="4-aspartylphosphate" evidence="8">
    <location>
        <position position="557"/>
    </location>
</feature>
<evidence type="ECO:0000256" key="6">
    <source>
        <dbReference type="ARBA" id="ARBA00022840"/>
    </source>
</evidence>
<dbReference type="Gene3D" id="3.40.50.2300">
    <property type="match status" value="1"/>
</dbReference>
<dbReference type="SUPFAM" id="SSF52172">
    <property type="entry name" value="CheY-like"/>
    <property type="match status" value="1"/>
</dbReference>
<evidence type="ECO:0000313" key="13">
    <source>
        <dbReference type="Proteomes" id="UP000195273"/>
    </source>
</evidence>
<dbReference type="GO" id="GO:0000160">
    <property type="term" value="P:phosphorelay signal transduction system"/>
    <property type="evidence" value="ECO:0007669"/>
    <property type="project" value="UniProtKB-KW"/>
</dbReference>
<evidence type="ECO:0000256" key="3">
    <source>
        <dbReference type="ARBA" id="ARBA00022679"/>
    </source>
</evidence>
<evidence type="ECO:0000259" key="10">
    <source>
        <dbReference type="PROSITE" id="PS50109"/>
    </source>
</evidence>
<feature type="transmembrane region" description="Helical" evidence="9">
    <location>
        <begin position="48"/>
        <end position="66"/>
    </location>
</feature>
<dbReference type="GO" id="GO:0005524">
    <property type="term" value="F:ATP binding"/>
    <property type="evidence" value="ECO:0007669"/>
    <property type="project" value="UniProtKB-KW"/>
</dbReference>
<dbReference type="PANTHER" id="PTHR43065:SF46">
    <property type="entry name" value="C4-DICARBOXYLATE TRANSPORT SENSOR PROTEIN DCTB"/>
    <property type="match status" value="1"/>
</dbReference>
<organism evidence="12 13">
    <name type="scientific">Yoonia vestfoldensis</name>
    <dbReference type="NCBI Taxonomy" id="245188"/>
    <lineage>
        <taxon>Bacteria</taxon>
        <taxon>Pseudomonadati</taxon>
        <taxon>Pseudomonadota</taxon>
        <taxon>Alphaproteobacteria</taxon>
        <taxon>Rhodobacterales</taxon>
        <taxon>Paracoccaceae</taxon>
        <taxon>Yoonia</taxon>
    </lineage>
</organism>
<comment type="catalytic activity">
    <reaction evidence="1">
        <text>ATP + protein L-histidine = ADP + protein N-phospho-L-histidine.</text>
        <dbReference type="EC" id="2.7.13.3"/>
    </reaction>
</comment>
<evidence type="ECO:0000256" key="2">
    <source>
        <dbReference type="ARBA" id="ARBA00012438"/>
    </source>
</evidence>
<dbReference type="PROSITE" id="PS50110">
    <property type="entry name" value="RESPONSE_REGULATORY"/>
    <property type="match status" value="1"/>
</dbReference>
<feature type="transmembrane region" description="Helical" evidence="9">
    <location>
        <begin position="105"/>
        <end position="124"/>
    </location>
</feature>
<dbReference type="EC" id="2.7.13.3" evidence="2"/>
<keyword evidence="9" id="KW-0472">Membrane</keyword>
<evidence type="ECO:0000313" key="12">
    <source>
        <dbReference type="EMBL" id="ARU00116.1"/>
    </source>
</evidence>
<dbReference type="InterPro" id="IPR003594">
    <property type="entry name" value="HATPase_dom"/>
</dbReference>
<feature type="transmembrane region" description="Helical" evidence="9">
    <location>
        <begin position="130"/>
        <end position="152"/>
    </location>
</feature>
<evidence type="ECO:0000256" key="9">
    <source>
        <dbReference type="SAM" id="Phobius"/>
    </source>
</evidence>
<keyword evidence="8" id="KW-0597">Phosphoprotein</keyword>
<dbReference type="GO" id="GO:0004673">
    <property type="term" value="F:protein histidine kinase activity"/>
    <property type="evidence" value="ECO:0007669"/>
    <property type="project" value="UniProtKB-EC"/>
</dbReference>
<dbReference type="Proteomes" id="UP000195273">
    <property type="component" value="Chromosome"/>
</dbReference>
<dbReference type="InterPro" id="IPR005467">
    <property type="entry name" value="His_kinase_dom"/>
</dbReference>
<evidence type="ECO:0000256" key="4">
    <source>
        <dbReference type="ARBA" id="ARBA00022741"/>
    </source>
</evidence>
<dbReference type="PANTHER" id="PTHR43065">
    <property type="entry name" value="SENSOR HISTIDINE KINASE"/>
    <property type="match status" value="1"/>
</dbReference>
<keyword evidence="9" id="KW-1133">Transmembrane helix</keyword>
<name>A0A1Y0E941_9RHOB</name>
<proteinExistence type="predicted"/>
<dbReference type="OrthoDB" id="9796100at2"/>
<accession>A0A1Y0E941</accession>
<dbReference type="SMART" id="SM00448">
    <property type="entry name" value="REC"/>
    <property type="match status" value="1"/>
</dbReference>
<dbReference type="InterPro" id="IPR001789">
    <property type="entry name" value="Sig_transdc_resp-reg_receiver"/>
</dbReference>
<dbReference type="EMBL" id="CP021431">
    <property type="protein sequence ID" value="ARU00116.1"/>
    <property type="molecule type" value="Genomic_DNA"/>
</dbReference>
<feature type="transmembrane region" description="Helical" evidence="9">
    <location>
        <begin position="196"/>
        <end position="220"/>
    </location>
</feature>
<keyword evidence="4" id="KW-0547">Nucleotide-binding</keyword>
<dbReference type="SUPFAM" id="SSF55874">
    <property type="entry name" value="ATPase domain of HSP90 chaperone/DNA topoisomerase II/histidine kinase"/>
    <property type="match status" value="1"/>
</dbReference>
<dbReference type="KEGG" id="lvs:LOKVESSMR4R_00783"/>
<protein>
    <recommendedName>
        <fullName evidence="2">histidine kinase</fullName>
        <ecNumber evidence="2">2.7.13.3</ecNumber>
    </recommendedName>
</protein>
<keyword evidence="5 12" id="KW-0418">Kinase</keyword>
<dbReference type="Gene3D" id="1.10.287.130">
    <property type="match status" value="1"/>
</dbReference>
<evidence type="ECO:0000256" key="8">
    <source>
        <dbReference type="PROSITE-ProRule" id="PRU00169"/>
    </source>
</evidence>
<feature type="transmembrane region" description="Helical" evidence="9">
    <location>
        <begin position="72"/>
        <end position="93"/>
    </location>
</feature>
<evidence type="ECO:0000256" key="5">
    <source>
        <dbReference type="ARBA" id="ARBA00022777"/>
    </source>
</evidence>
<evidence type="ECO:0000256" key="7">
    <source>
        <dbReference type="ARBA" id="ARBA00023012"/>
    </source>
</evidence>
<feature type="transmembrane region" description="Helical" evidence="9">
    <location>
        <begin position="12"/>
        <end position="36"/>
    </location>
</feature>
<feature type="domain" description="Histidine kinase" evidence="10">
    <location>
        <begin position="263"/>
        <end position="490"/>
    </location>
</feature>
<keyword evidence="9" id="KW-0812">Transmembrane</keyword>
<dbReference type="PRINTS" id="PR00344">
    <property type="entry name" value="BCTRLSENSOR"/>
</dbReference>